<dbReference type="EC" id="2.1.4.1" evidence="5"/>
<evidence type="ECO:0000313" key="6">
    <source>
        <dbReference type="EMBL" id="RWS21422.1"/>
    </source>
</evidence>
<dbReference type="PANTHER" id="PTHR10488:SF1">
    <property type="entry name" value="GLYCINE AMIDINOTRANSFERASE, MITOCHONDRIAL"/>
    <property type="match status" value="1"/>
</dbReference>
<accession>A0A443S1L6</accession>
<comment type="caution">
    <text evidence="6">The sequence shown here is derived from an EMBL/GenBank/DDBJ whole genome shotgun (WGS) entry which is preliminary data.</text>
</comment>
<reference evidence="6 7" key="1">
    <citation type="journal article" date="2018" name="Gigascience">
        <title>Genomes of trombidid mites reveal novel predicted allergens and laterally-transferred genes associated with secondary metabolism.</title>
        <authorList>
            <person name="Dong X."/>
            <person name="Chaisiri K."/>
            <person name="Xia D."/>
            <person name="Armstrong S.D."/>
            <person name="Fang Y."/>
            <person name="Donnelly M.J."/>
            <person name="Kadowaki T."/>
            <person name="McGarry J.W."/>
            <person name="Darby A.C."/>
            <person name="Makepeace B.L."/>
        </authorList>
    </citation>
    <scope>NUCLEOTIDE SEQUENCE [LARGE SCALE GENOMIC DNA]</scope>
    <source>
        <strain evidence="6">UoL-UT</strain>
    </source>
</reference>
<keyword evidence="5" id="KW-0496">Mitochondrion</keyword>
<evidence type="ECO:0000256" key="5">
    <source>
        <dbReference type="RuleBase" id="RU367092"/>
    </source>
</evidence>
<evidence type="ECO:0000256" key="4">
    <source>
        <dbReference type="PIRSR" id="PIRSR633195-1"/>
    </source>
</evidence>
<dbReference type="SUPFAM" id="SSF55909">
    <property type="entry name" value="Pentein"/>
    <property type="match status" value="1"/>
</dbReference>
<dbReference type="PANTHER" id="PTHR10488">
    <property type="entry name" value="GLYCINE AMIDINOTRANSFERASE, MITOCHONDRIAL"/>
    <property type="match status" value="1"/>
</dbReference>
<keyword evidence="5" id="KW-0472">Membrane</keyword>
<dbReference type="OrthoDB" id="7771230at2759"/>
<sequence length="256" mass="29439">HYDADDRIHWKTAPKPTCSDSMLHYIFEDKRPASVKRSGTALNEKEVAFDAADMVRIGKDVFYKRSPSANYKGIRWLRKEFKDLRFHVMHFQNDFITHIDVNLIPMSPPTAGSDGIVLINQNHPPSASEMKLFTDNDWKIVFGPKPTTNKVSPVAVCSPNLNLNLLSLSPKCCIIEECEVPLYNQLEDLGFDVITCPFRTLNEYGGGIHCDTWDLRRDDECKDYFPNQDYEIECKTEFATPTNECWYTSDEISTRK</sequence>
<evidence type="ECO:0000313" key="7">
    <source>
        <dbReference type="Proteomes" id="UP000288716"/>
    </source>
</evidence>
<feature type="active site" description="Amidino-cysteine intermediate" evidence="4">
    <location>
        <position position="210"/>
    </location>
</feature>
<gene>
    <name evidence="6" type="ORF">B4U80_11862</name>
</gene>
<dbReference type="AlphaFoldDB" id="A0A443S1L6"/>
<evidence type="ECO:0000256" key="2">
    <source>
        <dbReference type="ARBA" id="ARBA00006943"/>
    </source>
</evidence>
<evidence type="ECO:0000256" key="3">
    <source>
        <dbReference type="ARBA" id="ARBA00022679"/>
    </source>
</evidence>
<dbReference type="VEuPathDB" id="VectorBase:LDEU010618"/>
<organism evidence="6 7">
    <name type="scientific">Leptotrombidium deliense</name>
    <dbReference type="NCBI Taxonomy" id="299467"/>
    <lineage>
        <taxon>Eukaryota</taxon>
        <taxon>Metazoa</taxon>
        <taxon>Ecdysozoa</taxon>
        <taxon>Arthropoda</taxon>
        <taxon>Chelicerata</taxon>
        <taxon>Arachnida</taxon>
        <taxon>Acari</taxon>
        <taxon>Acariformes</taxon>
        <taxon>Trombidiformes</taxon>
        <taxon>Prostigmata</taxon>
        <taxon>Anystina</taxon>
        <taxon>Parasitengona</taxon>
        <taxon>Trombiculoidea</taxon>
        <taxon>Trombiculidae</taxon>
        <taxon>Leptotrombidium</taxon>
    </lineage>
</organism>
<comment type="similarity">
    <text evidence="2 5">Belongs to the amidinotransferase family.</text>
</comment>
<feature type="active site" evidence="4">
    <location>
        <position position="50"/>
    </location>
</feature>
<dbReference type="EMBL" id="NCKV01012285">
    <property type="protein sequence ID" value="RWS21422.1"/>
    <property type="molecule type" value="Genomic_DNA"/>
</dbReference>
<protein>
    <recommendedName>
        <fullName evidence="5">Glycine amidinotransferase</fullName>
        <ecNumber evidence="5">2.1.4.1</ecNumber>
    </recommendedName>
    <alternativeName>
        <fullName evidence="5">L-arginine:glycine amidinotransferase</fullName>
    </alternativeName>
</protein>
<dbReference type="GO" id="GO:0005758">
    <property type="term" value="C:mitochondrial intermembrane space"/>
    <property type="evidence" value="ECO:0007669"/>
    <property type="project" value="TreeGrafter"/>
</dbReference>
<comment type="catalytic activity">
    <reaction evidence="5">
        <text>L-arginine + glycine = guanidinoacetate + L-ornithine</text>
        <dbReference type="Rhea" id="RHEA:13201"/>
        <dbReference type="ChEBI" id="CHEBI:32682"/>
        <dbReference type="ChEBI" id="CHEBI:46911"/>
        <dbReference type="ChEBI" id="CHEBI:57305"/>
        <dbReference type="ChEBI" id="CHEBI:57742"/>
        <dbReference type="EC" id="2.1.4.1"/>
    </reaction>
</comment>
<dbReference type="Gene3D" id="3.75.10.10">
    <property type="entry name" value="L-arginine/glycine Amidinotransferase, Chain A"/>
    <property type="match status" value="1"/>
</dbReference>
<name>A0A443S1L6_9ACAR</name>
<dbReference type="STRING" id="299467.A0A443S1L6"/>
<keyword evidence="7" id="KW-1185">Reference proteome</keyword>
<comment type="function">
    <text evidence="5">Catalyzes the biosynthesis of guanidinoacetate, the immediate precursor of creatine. Creatine plays a vital role in energy metabolism in muscle tissues. May play a role in embryonic and central nervous system development.</text>
</comment>
<comment type="subunit">
    <text evidence="5">Homodimer.</text>
</comment>
<dbReference type="GO" id="GO:0005743">
    <property type="term" value="C:mitochondrial inner membrane"/>
    <property type="evidence" value="ECO:0007669"/>
    <property type="project" value="UniProtKB-SubCell"/>
</dbReference>
<evidence type="ECO:0000256" key="1">
    <source>
        <dbReference type="ARBA" id="ARBA00004858"/>
    </source>
</evidence>
<dbReference type="UniPathway" id="UPA00104">
    <property type="reaction ID" value="UER00579"/>
</dbReference>
<dbReference type="InterPro" id="IPR033195">
    <property type="entry name" value="AmidinoTrfase"/>
</dbReference>
<proteinExistence type="inferred from homology"/>
<keyword evidence="3 5" id="KW-0808">Transferase</keyword>
<dbReference type="GO" id="GO:0006601">
    <property type="term" value="P:creatine biosynthetic process"/>
    <property type="evidence" value="ECO:0007669"/>
    <property type="project" value="UniProtKB-UniRule"/>
</dbReference>
<comment type="pathway">
    <text evidence="1 5">Amine and polyamine biosynthesis; creatine biosynthesis; creatine from L-arginine and glycine: step 1/2.</text>
</comment>
<dbReference type="GO" id="GO:0015068">
    <property type="term" value="F:glycine amidinotransferase activity"/>
    <property type="evidence" value="ECO:0007669"/>
    <property type="project" value="UniProtKB-UniRule"/>
</dbReference>
<feature type="non-terminal residue" evidence="6">
    <location>
        <position position="1"/>
    </location>
</feature>
<feature type="active site" evidence="4">
    <location>
        <position position="98"/>
    </location>
</feature>
<keyword evidence="5" id="KW-0999">Mitochondrion inner membrane</keyword>
<comment type="subcellular location">
    <subcellularLocation>
        <location evidence="5">Mitochondrion inner membrane</location>
    </subcellularLocation>
</comment>
<dbReference type="Proteomes" id="UP000288716">
    <property type="component" value="Unassembled WGS sequence"/>
</dbReference>